<feature type="transmembrane region" description="Helical" evidence="1">
    <location>
        <begin position="7"/>
        <end position="27"/>
    </location>
</feature>
<evidence type="ECO:0000313" key="2">
    <source>
        <dbReference type="EMBL" id="TNJ37688.1"/>
    </source>
</evidence>
<evidence type="ECO:0008006" key="4">
    <source>
        <dbReference type="Google" id="ProtNLM"/>
    </source>
</evidence>
<keyword evidence="1" id="KW-1133">Transmembrane helix</keyword>
<feature type="transmembrane region" description="Helical" evidence="1">
    <location>
        <begin position="33"/>
        <end position="56"/>
    </location>
</feature>
<reference evidence="2 3" key="1">
    <citation type="submission" date="2019-05" db="EMBL/GenBank/DDBJ databases">
        <title>Draft Whole-Genome sequence of the green sulfur bacterium Prosthecochloris vibrioformis DSM 260.</title>
        <authorList>
            <person name="Meyer T.E."/>
            <person name="Kyndt J.A."/>
        </authorList>
    </citation>
    <scope>NUCLEOTIDE SEQUENCE [LARGE SCALE GENOMIC DNA]</scope>
    <source>
        <strain evidence="2 3">DSM 260</strain>
    </source>
</reference>
<protein>
    <recommendedName>
        <fullName evidence="4">ATP synthase subunit I</fullName>
    </recommendedName>
</protein>
<accession>A0A5C4S3E1</accession>
<dbReference type="Proteomes" id="UP000309544">
    <property type="component" value="Unassembled WGS sequence"/>
</dbReference>
<proteinExistence type="predicted"/>
<dbReference type="EMBL" id="VDCI01000001">
    <property type="protein sequence ID" value="TNJ37688.1"/>
    <property type="molecule type" value="Genomic_DNA"/>
</dbReference>
<feature type="transmembrane region" description="Helical" evidence="1">
    <location>
        <begin position="68"/>
        <end position="92"/>
    </location>
</feature>
<feature type="transmembrane region" description="Helical" evidence="1">
    <location>
        <begin position="98"/>
        <end position="117"/>
    </location>
</feature>
<evidence type="ECO:0000313" key="3">
    <source>
        <dbReference type="Proteomes" id="UP000309544"/>
    </source>
</evidence>
<dbReference type="AlphaFoldDB" id="A0A5C4S3E1"/>
<comment type="caution">
    <text evidence="2">The sequence shown here is derived from an EMBL/GenBank/DDBJ whole genome shotgun (WGS) entry which is preliminary data.</text>
</comment>
<keyword evidence="1" id="KW-0472">Membrane</keyword>
<organism evidence="2 3">
    <name type="scientific">Prosthecochloris vibrioformis</name>
    <name type="common">Chlorobium vibrioforme</name>
    <dbReference type="NCBI Taxonomy" id="1098"/>
    <lineage>
        <taxon>Bacteria</taxon>
        <taxon>Pseudomonadati</taxon>
        <taxon>Chlorobiota</taxon>
        <taxon>Chlorobiia</taxon>
        <taxon>Chlorobiales</taxon>
        <taxon>Chlorobiaceae</taxon>
        <taxon>Prosthecochloris</taxon>
    </lineage>
</organism>
<gene>
    <name evidence="2" type="ORF">FGF68_00445</name>
</gene>
<name>A0A5C4S3E1_PROVB</name>
<keyword evidence="1" id="KW-0812">Transmembrane</keyword>
<evidence type="ECO:0000256" key="1">
    <source>
        <dbReference type="SAM" id="Phobius"/>
    </source>
</evidence>
<keyword evidence="3" id="KW-1185">Reference proteome</keyword>
<sequence length="128" mass="14730">MKTLFDFLIKLFILTVILWTVAFWGAANYSLDLWSVFVAWSMMALNTLVGYMLFEYAFDRDQATFTKVVFGGVALRLMVLMVLVAVIIVQSLVTVSDFVMSFFVFYCVYVILEILGYQNKNKQKKQSA</sequence>
<dbReference type="RefSeq" id="WP_139626003.1">
    <property type="nucleotide sequence ID" value="NZ_VDCI01000001.1"/>
</dbReference>